<keyword evidence="5" id="KW-0732">Signal</keyword>
<protein>
    <submittedName>
        <fullName evidence="7">Iron-siderophore ABC transporter substrate-binding protein</fullName>
    </submittedName>
</protein>
<sequence length="305" mass="33360">MVEYPQRGAGFSSLKISRRRALGLLAALALPQGASANPALRIAVIDWAMLETVMALGVTPIAATELIQFRQDAVEPHIPASVTDLGLRGSPNFELLYLLKPDLILSSPFYTRHEPALKAIAPVLSLPFYVQGEPPYQKALAAVAKLGSRLDHKAKAEAALCEQEDFLNQTAGTLKPFVDRPTYLVNIGDARHFRAFGDDSMFGDILSRLGLPNAWTDRSRFTFAAPVPLEALAEKPEARIVIISDIPVEARNSLRNSLIWRSLQPVRDGRVHMLGNVNPYGGITAGLRFAHLLKNALLEQPEGSR</sequence>
<keyword evidence="3" id="KW-0813">Transport</keyword>
<dbReference type="EMBL" id="WBVY01000002">
    <property type="protein sequence ID" value="KAB2658024.1"/>
    <property type="molecule type" value="Genomic_DNA"/>
</dbReference>
<dbReference type="PRINTS" id="PR01715">
    <property type="entry name" value="FERRIBNDNGPP"/>
</dbReference>
<dbReference type="Gene3D" id="3.40.50.1980">
    <property type="entry name" value="Nitrogenase molybdenum iron protein domain"/>
    <property type="match status" value="2"/>
</dbReference>
<evidence type="ECO:0000313" key="8">
    <source>
        <dbReference type="Proteomes" id="UP000460650"/>
    </source>
</evidence>
<comment type="subcellular location">
    <subcellularLocation>
        <location evidence="1">Cell envelope</location>
    </subcellularLocation>
</comment>
<evidence type="ECO:0000256" key="4">
    <source>
        <dbReference type="ARBA" id="ARBA00022496"/>
    </source>
</evidence>
<comment type="similarity">
    <text evidence="2">Belongs to the bacterial solute-binding protein 8 family.</text>
</comment>
<dbReference type="CDD" id="cd01146">
    <property type="entry name" value="FhuD"/>
    <property type="match status" value="1"/>
</dbReference>
<comment type="caution">
    <text evidence="7">The sequence shown here is derived from an EMBL/GenBank/DDBJ whole genome shotgun (WGS) entry which is preliminary data.</text>
</comment>
<dbReference type="PANTHER" id="PTHR30532">
    <property type="entry name" value="IRON III DICITRATE-BINDING PERIPLASMIC PROTEIN"/>
    <property type="match status" value="1"/>
</dbReference>
<dbReference type="PROSITE" id="PS50983">
    <property type="entry name" value="FE_B12_PBP"/>
    <property type="match status" value="1"/>
</dbReference>
<evidence type="ECO:0000259" key="6">
    <source>
        <dbReference type="PROSITE" id="PS50983"/>
    </source>
</evidence>
<dbReference type="InterPro" id="IPR002491">
    <property type="entry name" value="ABC_transptr_periplasmic_BD"/>
</dbReference>
<dbReference type="GO" id="GO:0030288">
    <property type="term" value="C:outer membrane-bounded periplasmic space"/>
    <property type="evidence" value="ECO:0007669"/>
    <property type="project" value="TreeGrafter"/>
</dbReference>
<dbReference type="RefSeq" id="WP_050897442.1">
    <property type="nucleotide sequence ID" value="NZ_WBVY01000002.1"/>
</dbReference>
<accession>A0A7V7VW88</accession>
<keyword evidence="4" id="KW-0406">Ion transport</keyword>
<dbReference type="PANTHER" id="PTHR30532:SF1">
    <property type="entry name" value="IRON(3+)-HYDROXAMATE-BINDING PROTEIN FHUD"/>
    <property type="match status" value="1"/>
</dbReference>
<evidence type="ECO:0000313" key="7">
    <source>
        <dbReference type="EMBL" id="KAB2658024.1"/>
    </source>
</evidence>
<dbReference type="SUPFAM" id="SSF53807">
    <property type="entry name" value="Helical backbone' metal receptor"/>
    <property type="match status" value="1"/>
</dbReference>
<dbReference type="Pfam" id="PF01497">
    <property type="entry name" value="Peripla_BP_2"/>
    <property type="match status" value="1"/>
</dbReference>
<reference evidence="7 8" key="1">
    <citation type="submission" date="2019-09" db="EMBL/GenBank/DDBJ databases">
        <title>Taxonomic organization of the family Brucellaceae based on a phylogenomic approach.</title>
        <authorList>
            <person name="Leclercq S."/>
            <person name="Cloeckaert A."/>
            <person name="Zygmunt M.S."/>
        </authorList>
    </citation>
    <scope>NUCLEOTIDE SEQUENCE [LARGE SCALE GENOMIC DNA]</scope>
    <source>
        <strain evidence="7 8">TA93</strain>
    </source>
</reference>
<evidence type="ECO:0000256" key="1">
    <source>
        <dbReference type="ARBA" id="ARBA00004196"/>
    </source>
</evidence>
<dbReference type="InterPro" id="IPR051313">
    <property type="entry name" value="Bact_iron-sidero_bind"/>
</dbReference>
<proteinExistence type="inferred from homology"/>
<evidence type="ECO:0000256" key="3">
    <source>
        <dbReference type="ARBA" id="ARBA00022448"/>
    </source>
</evidence>
<organism evidence="7 8">
    <name type="scientific">Brucella tritici</name>
    <dbReference type="NCBI Taxonomy" id="94626"/>
    <lineage>
        <taxon>Bacteria</taxon>
        <taxon>Pseudomonadati</taxon>
        <taxon>Pseudomonadota</taxon>
        <taxon>Alphaproteobacteria</taxon>
        <taxon>Hyphomicrobiales</taxon>
        <taxon>Brucellaceae</taxon>
        <taxon>Brucella/Ochrobactrum group</taxon>
        <taxon>Brucella</taxon>
    </lineage>
</organism>
<keyword evidence="4" id="KW-0408">Iron</keyword>
<name>A0A7V7VW88_9HYPH</name>
<dbReference type="AlphaFoldDB" id="A0A7V7VW88"/>
<dbReference type="GO" id="GO:1901678">
    <property type="term" value="P:iron coordination entity transport"/>
    <property type="evidence" value="ECO:0007669"/>
    <property type="project" value="UniProtKB-ARBA"/>
</dbReference>
<evidence type="ECO:0000256" key="5">
    <source>
        <dbReference type="ARBA" id="ARBA00022729"/>
    </source>
</evidence>
<evidence type="ECO:0000256" key="2">
    <source>
        <dbReference type="ARBA" id="ARBA00008814"/>
    </source>
</evidence>
<dbReference type="Proteomes" id="UP000460650">
    <property type="component" value="Unassembled WGS sequence"/>
</dbReference>
<keyword evidence="4" id="KW-0410">Iron transport</keyword>
<feature type="domain" description="Fe/B12 periplasmic-binding" evidence="6">
    <location>
        <begin position="41"/>
        <end position="305"/>
    </location>
</feature>
<gene>
    <name evidence="7" type="ORF">F9K94_07390</name>
</gene>